<feature type="domain" description="RCC1-like" evidence="5">
    <location>
        <begin position="25"/>
        <end position="381"/>
    </location>
</feature>
<dbReference type="OrthoDB" id="61110at2759"/>
<keyword evidence="4" id="KW-0732">Signal</keyword>
<dbReference type="InterPro" id="IPR058923">
    <property type="entry name" value="RCC1-like_dom"/>
</dbReference>
<feature type="repeat" description="RCC1" evidence="3">
    <location>
        <begin position="75"/>
        <end position="132"/>
    </location>
</feature>
<feature type="chain" id="PRO_5039950943" description="RCC1-like domain-containing protein" evidence="4">
    <location>
        <begin position="20"/>
        <end position="532"/>
    </location>
</feature>
<gene>
    <name evidence="6" type="ORF">KIPB_008367</name>
</gene>
<reference evidence="6 7" key="1">
    <citation type="journal article" date="2018" name="PLoS ONE">
        <title>The draft genome of Kipferlia bialata reveals reductive genome evolution in fornicate parasites.</title>
        <authorList>
            <person name="Tanifuji G."/>
            <person name="Takabayashi S."/>
            <person name="Kume K."/>
            <person name="Takagi M."/>
            <person name="Nakayama T."/>
            <person name="Kamikawa R."/>
            <person name="Inagaki Y."/>
            <person name="Hashimoto T."/>
        </authorList>
    </citation>
    <scope>NUCLEOTIDE SEQUENCE [LARGE SCALE GENOMIC DNA]</scope>
    <source>
        <strain evidence="6">NY0173</strain>
    </source>
</reference>
<dbReference type="PRINTS" id="PR00633">
    <property type="entry name" value="RCCNDNSATION"/>
</dbReference>
<organism evidence="6 7">
    <name type="scientific">Kipferlia bialata</name>
    <dbReference type="NCBI Taxonomy" id="797122"/>
    <lineage>
        <taxon>Eukaryota</taxon>
        <taxon>Metamonada</taxon>
        <taxon>Carpediemonas-like organisms</taxon>
        <taxon>Kipferlia</taxon>
    </lineage>
</organism>
<dbReference type="AlphaFoldDB" id="A0A9K3D299"/>
<accession>A0A9K3D299</accession>
<dbReference type="SUPFAM" id="SSF50985">
    <property type="entry name" value="RCC1/BLIP-II"/>
    <property type="match status" value="2"/>
</dbReference>
<feature type="repeat" description="RCC1" evidence="3">
    <location>
        <begin position="21"/>
        <end position="74"/>
    </location>
</feature>
<feature type="repeat" description="RCC1" evidence="3">
    <location>
        <begin position="243"/>
        <end position="296"/>
    </location>
</feature>
<dbReference type="PROSITE" id="PS50012">
    <property type="entry name" value="RCC1_3"/>
    <property type="match status" value="5"/>
</dbReference>
<dbReference type="PANTHER" id="PTHR45982:SF1">
    <property type="entry name" value="REGULATOR OF CHROMOSOME CONDENSATION"/>
    <property type="match status" value="1"/>
</dbReference>
<evidence type="ECO:0000256" key="1">
    <source>
        <dbReference type="ARBA" id="ARBA00022658"/>
    </source>
</evidence>
<dbReference type="Pfam" id="PF25390">
    <property type="entry name" value="WD40_RLD"/>
    <property type="match status" value="1"/>
</dbReference>
<evidence type="ECO:0000313" key="7">
    <source>
        <dbReference type="Proteomes" id="UP000265618"/>
    </source>
</evidence>
<dbReference type="PANTHER" id="PTHR45982">
    <property type="entry name" value="REGULATOR OF CHROMOSOME CONDENSATION"/>
    <property type="match status" value="1"/>
</dbReference>
<dbReference type="Proteomes" id="UP000265618">
    <property type="component" value="Unassembled WGS sequence"/>
</dbReference>
<dbReference type="InterPro" id="IPR051553">
    <property type="entry name" value="Ran_GTPase-activating"/>
</dbReference>
<evidence type="ECO:0000259" key="5">
    <source>
        <dbReference type="Pfam" id="PF25390"/>
    </source>
</evidence>
<name>A0A9K3D299_9EUKA</name>
<evidence type="ECO:0000256" key="4">
    <source>
        <dbReference type="SAM" id="SignalP"/>
    </source>
</evidence>
<dbReference type="PROSITE" id="PS00626">
    <property type="entry name" value="RCC1_2"/>
    <property type="match status" value="3"/>
</dbReference>
<comment type="caution">
    <text evidence="6">The sequence shown here is derived from an EMBL/GenBank/DDBJ whole genome shotgun (WGS) entry which is preliminary data.</text>
</comment>
<protein>
    <recommendedName>
        <fullName evidence="5">RCC1-like domain-containing protein</fullName>
    </recommendedName>
</protein>
<dbReference type="InterPro" id="IPR009091">
    <property type="entry name" value="RCC1/BLIP-II"/>
</dbReference>
<feature type="repeat" description="RCC1" evidence="3">
    <location>
        <begin position="186"/>
        <end position="242"/>
    </location>
</feature>
<keyword evidence="1" id="KW-0344">Guanine-nucleotide releasing factor</keyword>
<dbReference type="Gene3D" id="2.130.10.30">
    <property type="entry name" value="Regulator of chromosome condensation 1/beta-lactamase-inhibitor protein II"/>
    <property type="match status" value="2"/>
</dbReference>
<dbReference type="InterPro" id="IPR000408">
    <property type="entry name" value="Reg_chr_condens"/>
</dbReference>
<evidence type="ECO:0000256" key="2">
    <source>
        <dbReference type="ARBA" id="ARBA00022737"/>
    </source>
</evidence>
<dbReference type="EMBL" id="BDIP01002571">
    <property type="protein sequence ID" value="GIQ86498.1"/>
    <property type="molecule type" value="Genomic_DNA"/>
</dbReference>
<evidence type="ECO:0000256" key="3">
    <source>
        <dbReference type="PROSITE-ProRule" id="PRU00235"/>
    </source>
</evidence>
<evidence type="ECO:0000313" key="6">
    <source>
        <dbReference type="EMBL" id="GIQ86498.1"/>
    </source>
</evidence>
<proteinExistence type="predicted"/>
<keyword evidence="2" id="KW-0677">Repeat</keyword>
<sequence>MLGVLPWCLLALLAVSVAGVPTMSATGLNDYGQLGLGDETDRDVMTSLGTYTFNGETPVDVCAGNYHTVVLTSEGHVFTMGYNDRGQLGRGLSMSSSVYSTSPEQITPASFDAHKIVHIACGFKHTLVIDDANQVWGFGENKYYQLGLSDDTDRSSPVLIPVPTTSGLPEQASLGECTSYIITTTGQIWAFGRNNYGQARPGSTRNLVRPVPLEYLPEGVSTSSHAVKMSPGNSFLIVLLDSGELVGLGKNDDGELGIGTTASVSTPQKVLAEWGPTRAVVDISSGGFHSLTLLDDGNVYCWGYNAYKDCSSSSTIVLPTPVAQDLSPLSTQKATQIAAGYSSSYVVDTNGAMYARGQNDLGELGTGSTGTATAYTPVVYTGAQDYVLAISSYDSTFMIREDTSVVHTDHTGTIQDTKHPSLETISHVIMPSNLMWMHLECSGDLALGLDKLSIGQGMCGLTGYGSDSTALPGYAIDKIEWYSVSAPFYLEHDMSVDLDGSTSDCFYVDYQTDSPAYDTPRWQCTYNTTSYA</sequence>
<feature type="repeat" description="RCC1" evidence="3">
    <location>
        <begin position="133"/>
        <end position="185"/>
    </location>
</feature>
<feature type="signal peptide" evidence="4">
    <location>
        <begin position="1"/>
        <end position="19"/>
    </location>
</feature>
<keyword evidence="7" id="KW-1185">Reference proteome</keyword>